<comment type="similarity">
    <text evidence="6">Belongs to the TPP enzyme family. MenD subfamily.</text>
</comment>
<comment type="subunit">
    <text evidence="6">Homodimer.</text>
</comment>
<keyword evidence="2 6" id="KW-0479">Metal-binding</keyword>
<keyword evidence="3 6" id="KW-0460">Magnesium</keyword>
<evidence type="ECO:0000256" key="5">
    <source>
        <dbReference type="ARBA" id="ARBA00023211"/>
    </source>
</evidence>
<dbReference type="PANTHER" id="PTHR42916">
    <property type="entry name" value="2-SUCCINYL-5-ENOLPYRUVYL-6-HYDROXY-3-CYCLOHEXENE-1-CARBOXYLATE SYNTHASE"/>
    <property type="match status" value="1"/>
</dbReference>
<comment type="cofactor">
    <cofactor evidence="6">
        <name>thiamine diphosphate</name>
        <dbReference type="ChEBI" id="CHEBI:58937"/>
    </cofactor>
    <text evidence="6">Binds 1 thiamine pyrophosphate per subunit.</text>
</comment>
<comment type="function">
    <text evidence="6">Catalyzes the thiamine diphosphate-dependent decarboxylation of 2-oxoglutarate and the subsequent addition of the resulting succinic semialdehyde-thiamine pyrophosphate anion to isochorismate to yield 2-succinyl-5-enolpyruvyl-6-hydroxy-3-cyclohexene-1-carboxylate (SEPHCHC).</text>
</comment>
<comment type="caution">
    <text evidence="9">The sequence shown here is derived from an EMBL/GenBank/DDBJ whole genome shotgun (WGS) entry which is preliminary data.</text>
</comment>
<evidence type="ECO:0000313" key="9">
    <source>
        <dbReference type="EMBL" id="GAA4450722.1"/>
    </source>
</evidence>
<keyword evidence="4 6" id="KW-0786">Thiamine pyrophosphate</keyword>
<comment type="pathway">
    <text evidence="6">Quinol/quinone metabolism; menaquinone biosynthesis.</text>
</comment>
<evidence type="ECO:0000256" key="4">
    <source>
        <dbReference type="ARBA" id="ARBA00023052"/>
    </source>
</evidence>
<dbReference type="CDD" id="cd07037">
    <property type="entry name" value="TPP_PYR_MenD"/>
    <property type="match status" value="1"/>
</dbReference>
<dbReference type="Gene3D" id="3.40.50.970">
    <property type="match status" value="2"/>
</dbReference>
<evidence type="ECO:0000256" key="1">
    <source>
        <dbReference type="ARBA" id="ARBA00022679"/>
    </source>
</evidence>
<feature type="domain" description="Thiamine pyrophosphate enzyme TPP-binding" evidence="7">
    <location>
        <begin position="444"/>
        <end position="554"/>
    </location>
</feature>
<reference evidence="10" key="1">
    <citation type="journal article" date="2019" name="Int. J. Syst. Evol. Microbiol.">
        <title>The Global Catalogue of Microorganisms (GCM) 10K type strain sequencing project: providing services to taxonomists for standard genome sequencing and annotation.</title>
        <authorList>
            <consortium name="The Broad Institute Genomics Platform"/>
            <consortium name="The Broad Institute Genome Sequencing Center for Infectious Disease"/>
            <person name="Wu L."/>
            <person name="Ma J."/>
        </authorList>
    </citation>
    <scope>NUCLEOTIDE SEQUENCE [LARGE SCALE GENOMIC DNA]</scope>
    <source>
        <strain evidence="10">JCM 17927</strain>
    </source>
</reference>
<protein>
    <recommendedName>
        <fullName evidence="6">2-succinyl-5-enolpyruvyl-6-hydroxy-3-cyclohexene-1-carboxylate synthase</fullName>
        <shortName evidence="6">SEPHCHC synthase</shortName>
        <ecNumber evidence="6">2.2.1.9</ecNumber>
    </recommendedName>
    <alternativeName>
        <fullName evidence="6">Menaquinone biosynthesis protein MenD</fullName>
    </alternativeName>
</protein>
<dbReference type="InterPro" id="IPR029061">
    <property type="entry name" value="THDP-binding"/>
</dbReference>
<keyword evidence="6" id="KW-0474">Menaquinone biosynthesis</keyword>
<evidence type="ECO:0000259" key="8">
    <source>
        <dbReference type="Pfam" id="PF02776"/>
    </source>
</evidence>
<keyword evidence="1 6" id="KW-0808">Transferase</keyword>
<dbReference type="EC" id="2.2.1.9" evidence="6"/>
<evidence type="ECO:0000256" key="6">
    <source>
        <dbReference type="HAMAP-Rule" id="MF_01659"/>
    </source>
</evidence>
<dbReference type="Pfam" id="PF02776">
    <property type="entry name" value="TPP_enzyme_N"/>
    <property type="match status" value="1"/>
</dbReference>
<dbReference type="RefSeq" id="WP_345241528.1">
    <property type="nucleotide sequence ID" value="NZ_BAABHD010000012.1"/>
</dbReference>
<dbReference type="InterPro" id="IPR004433">
    <property type="entry name" value="MenaQ_synth_MenD"/>
</dbReference>
<comment type="pathway">
    <text evidence="6">Quinol/quinone metabolism; 1,4-dihydroxy-2-naphthoate biosynthesis; 1,4-dihydroxy-2-naphthoate from chorismate: step 2/7.</text>
</comment>
<evidence type="ECO:0000313" key="10">
    <source>
        <dbReference type="Proteomes" id="UP001501175"/>
    </source>
</evidence>
<evidence type="ECO:0000256" key="3">
    <source>
        <dbReference type="ARBA" id="ARBA00022842"/>
    </source>
</evidence>
<dbReference type="Gene3D" id="3.40.50.1220">
    <property type="entry name" value="TPP-binding domain"/>
    <property type="match status" value="1"/>
</dbReference>
<dbReference type="CDD" id="cd02009">
    <property type="entry name" value="TPP_SHCHC_synthase"/>
    <property type="match status" value="1"/>
</dbReference>
<organism evidence="9 10">
    <name type="scientific">Nibrella saemangeumensis</name>
    <dbReference type="NCBI Taxonomy" id="1084526"/>
    <lineage>
        <taxon>Bacteria</taxon>
        <taxon>Pseudomonadati</taxon>
        <taxon>Bacteroidota</taxon>
        <taxon>Cytophagia</taxon>
        <taxon>Cytophagales</taxon>
        <taxon>Spirosomataceae</taxon>
        <taxon>Nibrella</taxon>
    </lineage>
</organism>
<dbReference type="PANTHER" id="PTHR42916:SF1">
    <property type="entry name" value="PROTEIN PHYLLO, CHLOROPLASTIC"/>
    <property type="match status" value="1"/>
</dbReference>
<dbReference type="PIRSF" id="PIRSF004983">
    <property type="entry name" value="MenD"/>
    <property type="match status" value="1"/>
</dbReference>
<sequence length="587" mass="65723">MPVLQPIVNLAELLYQKGVTDVIVSPGSRSAPLTLAVARHPKLRVRVIADERSAGFIALGLAQQCINNRQPRPVAIICTSGSAVYNLAPAIAEAYFQEIPLVLLTADRPREWVHQQDGQTIFQAGIFGQHVKRSYDLPADYGHPDARWYIERSVNEALNLSGLTPLGPVHVNVPLREPFYPKEGETFHYEPVRIIDALPVQPELPASVWHQLLREWEGAERKLIAVGQMSYHPELTAILQKISDELAVPVVGEIISNLHQNGVFITQSDTFLSSAAGEDWLQKLRPELLITCGHSFLTRNLKTFLRKNSAPQHWHIQPSADRIVDSFQSLTKLIPTGPLYFFEKLFADLDYQRFLQGDEDEEEQEFLQRWQNADRRAGKLVQDALRPAEPFVEWAAVQTILEQLPQHSILHLANSMPVRYANLCGIRADQQIAVSANRGTSGIDGCLSTAVGAALATDQIVTIFVGDVAFFYDRNALWNPYLPANLRIVLFNNHGGHIFRMIDGSAQQPELETYFETEQPLSGRASAEEAGIDYRSCRTTDELLAALTGFFDKGSTARLLEVFTDKRVNADMFQPYKAQVKQQFGGR</sequence>
<comment type="cofactor">
    <cofactor evidence="6">
        <name>Mg(2+)</name>
        <dbReference type="ChEBI" id="CHEBI:18420"/>
    </cofactor>
    <cofactor evidence="6">
        <name>Mn(2+)</name>
        <dbReference type="ChEBI" id="CHEBI:29035"/>
    </cofactor>
</comment>
<dbReference type="SUPFAM" id="SSF52518">
    <property type="entry name" value="Thiamin diphosphate-binding fold (THDP-binding)"/>
    <property type="match status" value="2"/>
</dbReference>
<proteinExistence type="inferred from homology"/>
<dbReference type="EMBL" id="BAABHD010000012">
    <property type="protein sequence ID" value="GAA4450722.1"/>
    <property type="molecule type" value="Genomic_DNA"/>
</dbReference>
<accession>A0ABP8MJR1</accession>
<comment type="catalytic activity">
    <reaction evidence="6">
        <text>isochorismate + 2-oxoglutarate + H(+) = 5-enolpyruvoyl-6-hydroxy-2-succinyl-cyclohex-3-ene-1-carboxylate + CO2</text>
        <dbReference type="Rhea" id="RHEA:25593"/>
        <dbReference type="ChEBI" id="CHEBI:15378"/>
        <dbReference type="ChEBI" id="CHEBI:16526"/>
        <dbReference type="ChEBI" id="CHEBI:16810"/>
        <dbReference type="ChEBI" id="CHEBI:29780"/>
        <dbReference type="ChEBI" id="CHEBI:58818"/>
        <dbReference type="EC" id="2.2.1.9"/>
    </reaction>
</comment>
<evidence type="ECO:0000259" key="7">
    <source>
        <dbReference type="Pfam" id="PF02775"/>
    </source>
</evidence>
<name>A0ABP8MJR1_9BACT</name>
<feature type="domain" description="Thiamine pyrophosphate enzyme N-terminal TPP-binding" evidence="8">
    <location>
        <begin position="10"/>
        <end position="120"/>
    </location>
</feature>
<gene>
    <name evidence="6 9" type="primary">menD</name>
    <name evidence="9" type="ORF">GCM10023189_11750</name>
</gene>
<keyword evidence="5 6" id="KW-0464">Manganese</keyword>
<dbReference type="InterPro" id="IPR012001">
    <property type="entry name" value="Thiamin_PyroP_enz_TPP-bd_dom"/>
</dbReference>
<dbReference type="Pfam" id="PF02775">
    <property type="entry name" value="TPP_enzyme_C"/>
    <property type="match status" value="1"/>
</dbReference>
<dbReference type="NCBIfam" id="TIGR00173">
    <property type="entry name" value="menD"/>
    <property type="match status" value="1"/>
</dbReference>
<dbReference type="HAMAP" id="MF_01659">
    <property type="entry name" value="MenD"/>
    <property type="match status" value="1"/>
</dbReference>
<dbReference type="Proteomes" id="UP001501175">
    <property type="component" value="Unassembled WGS sequence"/>
</dbReference>
<keyword evidence="10" id="KW-1185">Reference proteome</keyword>
<dbReference type="InterPro" id="IPR011766">
    <property type="entry name" value="TPP_enzyme_TPP-bd"/>
</dbReference>
<evidence type="ECO:0000256" key="2">
    <source>
        <dbReference type="ARBA" id="ARBA00022723"/>
    </source>
</evidence>